<feature type="signal peptide" evidence="3">
    <location>
        <begin position="1"/>
        <end position="22"/>
    </location>
</feature>
<reference evidence="4" key="1">
    <citation type="submission" date="2021-01" db="EMBL/GenBank/DDBJ databases">
        <authorList>
            <person name="Corre E."/>
            <person name="Pelletier E."/>
            <person name="Niang G."/>
            <person name="Scheremetjew M."/>
            <person name="Finn R."/>
            <person name="Kale V."/>
            <person name="Holt S."/>
            <person name="Cochrane G."/>
            <person name="Meng A."/>
            <person name="Brown T."/>
            <person name="Cohen L."/>
        </authorList>
    </citation>
    <scope>NUCLEOTIDE SEQUENCE</scope>
    <source>
        <strain evidence="4">Isolate 1302-5</strain>
    </source>
</reference>
<dbReference type="EMBL" id="HBKQ01048972">
    <property type="protein sequence ID" value="CAE2274143.1"/>
    <property type="molecule type" value="Transcribed_RNA"/>
</dbReference>
<gene>
    <name evidence="4" type="ORF">OAUR00152_LOCUS33833</name>
</gene>
<protein>
    <recommendedName>
        <fullName evidence="5">Plastid lipid-associated protein/fibrillin conserved domain-containing protein</fullName>
    </recommendedName>
</protein>
<keyword evidence="3" id="KW-0732">Signal</keyword>
<evidence type="ECO:0008006" key="5">
    <source>
        <dbReference type="Google" id="ProtNLM"/>
    </source>
</evidence>
<evidence type="ECO:0000313" key="4">
    <source>
        <dbReference type="EMBL" id="CAE2274143.1"/>
    </source>
</evidence>
<proteinExistence type="predicted"/>
<dbReference type="AlphaFoldDB" id="A0A7S4JU33"/>
<evidence type="ECO:0000256" key="3">
    <source>
        <dbReference type="SAM" id="SignalP"/>
    </source>
</evidence>
<keyword evidence="2" id="KW-0812">Transmembrane</keyword>
<evidence type="ECO:0000256" key="1">
    <source>
        <dbReference type="SAM" id="MobiDB-lite"/>
    </source>
</evidence>
<accession>A0A7S4JU33</accession>
<feature type="region of interest" description="Disordered" evidence="1">
    <location>
        <begin position="32"/>
        <end position="63"/>
    </location>
</feature>
<name>A0A7S4JU33_9STRA</name>
<feature type="transmembrane region" description="Helical" evidence="2">
    <location>
        <begin position="139"/>
        <end position="158"/>
    </location>
</feature>
<feature type="chain" id="PRO_5030626579" description="Plastid lipid-associated protein/fibrillin conserved domain-containing protein" evidence="3">
    <location>
        <begin position="23"/>
        <end position="175"/>
    </location>
</feature>
<evidence type="ECO:0000256" key="2">
    <source>
        <dbReference type="SAM" id="Phobius"/>
    </source>
</evidence>
<keyword evidence="2" id="KW-1133">Transmembrane helix</keyword>
<organism evidence="4">
    <name type="scientific">Odontella aurita</name>
    <dbReference type="NCBI Taxonomy" id="265563"/>
    <lineage>
        <taxon>Eukaryota</taxon>
        <taxon>Sar</taxon>
        <taxon>Stramenopiles</taxon>
        <taxon>Ochrophyta</taxon>
        <taxon>Bacillariophyta</taxon>
        <taxon>Mediophyceae</taxon>
        <taxon>Biddulphiophycidae</taxon>
        <taxon>Eupodiscales</taxon>
        <taxon>Odontellaceae</taxon>
        <taxon>Odontella</taxon>
    </lineage>
</organism>
<sequence length="175" mass="18772">MMPSTIATLLAALVSSAIFAEAFHPQRQASALITRSTTSPPPSLVAGQAKGGDSDDFIPGDDVEYKGETDWDAEWKKVVEQQKESGGEGSDRPGKDFYKSDAERAAVKSVNTVVERVNKAADSMPRVQAPNMRSLQGDWKFWIGILAIISIGSSLLAASGQDASQFANDPSSYYI</sequence>
<keyword evidence="2" id="KW-0472">Membrane</keyword>